<dbReference type="Proteomes" id="UP000656367">
    <property type="component" value="Unassembled WGS sequence"/>
</dbReference>
<dbReference type="CDD" id="cd16148">
    <property type="entry name" value="sulfatase_like"/>
    <property type="match status" value="1"/>
</dbReference>
<dbReference type="InterPro" id="IPR017850">
    <property type="entry name" value="Alkaline_phosphatase_core_sf"/>
</dbReference>
<dbReference type="Gene3D" id="3.40.720.10">
    <property type="entry name" value="Alkaline Phosphatase, subunit A"/>
    <property type="match status" value="1"/>
</dbReference>
<dbReference type="SUPFAM" id="SSF53649">
    <property type="entry name" value="Alkaline phosphatase-like"/>
    <property type="match status" value="1"/>
</dbReference>
<organism evidence="2 3">
    <name type="scientific">Haloarcula argentinensis</name>
    <dbReference type="NCBI Taxonomy" id="43776"/>
    <lineage>
        <taxon>Archaea</taxon>
        <taxon>Methanobacteriati</taxon>
        <taxon>Methanobacteriota</taxon>
        <taxon>Stenosarchaea group</taxon>
        <taxon>Halobacteria</taxon>
        <taxon>Halobacteriales</taxon>
        <taxon>Haloarculaceae</taxon>
        <taxon>Haloarcula</taxon>
    </lineage>
</organism>
<dbReference type="PANTHER" id="PTHR43751">
    <property type="entry name" value="SULFATASE"/>
    <property type="match status" value="1"/>
</dbReference>
<dbReference type="RefSeq" id="WP_188851002.1">
    <property type="nucleotide sequence ID" value="NZ_BMON01000001.1"/>
</dbReference>
<comment type="caution">
    <text evidence="2">The sequence shown here is derived from an EMBL/GenBank/DDBJ whole genome shotgun (WGS) entry which is preliminary data.</text>
</comment>
<dbReference type="InterPro" id="IPR052701">
    <property type="entry name" value="GAG_Ulvan_Degrading_Sulfatases"/>
</dbReference>
<evidence type="ECO:0000313" key="3">
    <source>
        <dbReference type="Proteomes" id="UP000656367"/>
    </source>
</evidence>
<dbReference type="AlphaFoldDB" id="A0A830FQ32"/>
<dbReference type="EMBL" id="BMON01000001">
    <property type="protein sequence ID" value="GGM23962.1"/>
    <property type="molecule type" value="Genomic_DNA"/>
</dbReference>
<reference evidence="2" key="2">
    <citation type="submission" date="2020-09" db="EMBL/GenBank/DDBJ databases">
        <authorList>
            <person name="Sun Q."/>
            <person name="Ohkuma M."/>
        </authorList>
    </citation>
    <scope>NUCLEOTIDE SEQUENCE</scope>
    <source>
        <strain evidence="2">JCM 15759</strain>
    </source>
</reference>
<dbReference type="InterPro" id="IPR000917">
    <property type="entry name" value="Sulfatase_N"/>
</dbReference>
<reference evidence="2" key="1">
    <citation type="journal article" date="2014" name="Int. J. Syst. Evol. Microbiol.">
        <title>Complete genome sequence of Corynebacterium casei LMG S-19264T (=DSM 44701T), isolated from a smear-ripened cheese.</title>
        <authorList>
            <consortium name="US DOE Joint Genome Institute (JGI-PGF)"/>
            <person name="Walter F."/>
            <person name="Albersmeier A."/>
            <person name="Kalinowski J."/>
            <person name="Ruckert C."/>
        </authorList>
    </citation>
    <scope>NUCLEOTIDE SEQUENCE</scope>
    <source>
        <strain evidence="2">JCM 15759</strain>
    </source>
</reference>
<dbReference type="Pfam" id="PF00884">
    <property type="entry name" value="Sulfatase"/>
    <property type="match status" value="1"/>
</dbReference>
<evidence type="ECO:0000313" key="2">
    <source>
        <dbReference type="EMBL" id="GGM23962.1"/>
    </source>
</evidence>
<dbReference type="OrthoDB" id="102174at2157"/>
<sequence length="474" mass="53505">MRNNNILLVVLDTVRQQTFENLLNGGHLPNIKRATSNGTRFKNAIANGPWTVPSHGSMFTGKYPKTSGITGEDPAYASNTFLPEILSDNGYTSGAFSANPWLTPEFEFDRLFDFYISEWERYYSGGSFSNKTLPRTLSEAYDEIQRVMSEENLLPTFGNAIHALAHQFLSSDDGARHLVSMASSWIETASDPWFCFINLTEAHLEYSPKKEYAEPFLPDGASYEEAMAVPQSPWKYIVGETSMSERDFRLLESLYKGEIKYLDEILGELLNHTSEDTNIVIVGDHGENIGNHGLMDHQYSVHQTLLNVPLIVTPSSTESVCHDLVEIRDLFSTILNLAGIKYEGAGVSTNTVFDSSRQYAIAEYVSPRPSIERLEELTDELPESVWKYDRPIRTIISDSGTKYVEYGNGDSEWMKVDRWHDGTVESDSDSIDQEFKKEMKDTLHSLRGEAFNDDHSVYNPTGKIGERLEDLGYI</sequence>
<protein>
    <recommendedName>
        <fullName evidence="1">Sulfatase N-terminal domain-containing protein</fullName>
    </recommendedName>
</protein>
<gene>
    <name evidence="2" type="ORF">GCM10009006_01580</name>
</gene>
<evidence type="ECO:0000259" key="1">
    <source>
        <dbReference type="Pfam" id="PF00884"/>
    </source>
</evidence>
<accession>A0A830FQ32</accession>
<name>A0A830FQ32_HALAR</name>
<dbReference type="PANTHER" id="PTHR43751:SF3">
    <property type="entry name" value="SULFATASE N-TERMINAL DOMAIN-CONTAINING PROTEIN"/>
    <property type="match status" value="1"/>
</dbReference>
<proteinExistence type="predicted"/>
<feature type="domain" description="Sulfatase N-terminal" evidence="1">
    <location>
        <begin position="5"/>
        <end position="340"/>
    </location>
</feature>